<organism evidence="7 8">
    <name type="scientific">Rickenella mellea</name>
    <dbReference type="NCBI Taxonomy" id="50990"/>
    <lineage>
        <taxon>Eukaryota</taxon>
        <taxon>Fungi</taxon>
        <taxon>Dikarya</taxon>
        <taxon>Basidiomycota</taxon>
        <taxon>Agaricomycotina</taxon>
        <taxon>Agaricomycetes</taxon>
        <taxon>Hymenochaetales</taxon>
        <taxon>Rickenellaceae</taxon>
        <taxon>Rickenella</taxon>
    </lineage>
</organism>
<dbReference type="Gene3D" id="3.40.1490.10">
    <property type="entry name" value="Bit1"/>
    <property type="match status" value="1"/>
</dbReference>
<dbReference type="NCBIfam" id="TIGR00283">
    <property type="entry name" value="arch_pth2"/>
    <property type="match status" value="1"/>
</dbReference>
<dbReference type="SUPFAM" id="SSF102462">
    <property type="entry name" value="Peptidyl-tRNA hydrolase II"/>
    <property type="match status" value="1"/>
</dbReference>
<feature type="transmembrane region" description="Helical" evidence="6">
    <location>
        <begin position="7"/>
        <end position="25"/>
    </location>
</feature>
<dbReference type="PANTHER" id="PTHR12649:SF11">
    <property type="entry name" value="PEPTIDYL-TRNA HYDROLASE 2, MITOCHONDRIAL"/>
    <property type="match status" value="1"/>
</dbReference>
<dbReference type="Pfam" id="PF01981">
    <property type="entry name" value="PTH2"/>
    <property type="match status" value="1"/>
</dbReference>
<accession>A0A4Y7QP43</accession>
<dbReference type="InterPro" id="IPR002833">
    <property type="entry name" value="PTH2"/>
</dbReference>
<protein>
    <recommendedName>
        <fullName evidence="1">peptidyl-tRNA hydrolase</fullName>
        <ecNumber evidence="1">3.1.1.29</ecNumber>
    </recommendedName>
</protein>
<dbReference type="OrthoDB" id="1733656at2759"/>
<evidence type="ECO:0000256" key="5">
    <source>
        <dbReference type="SAM" id="MobiDB-lite"/>
    </source>
</evidence>
<evidence type="ECO:0000256" key="2">
    <source>
        <dbReference type="ARBA" id="ARBA00022801"/>
    </source>
</evidence>
<dbReference type="FunFam" id="3.40.1490.10:FF:000001">
    <property type="entry name" value="Peptidyl-tRNA hydrolase 2"/>
    <property type="match status" value="1"/>
</dbReference>
<evidence type="ECO:0000313" key="8">
    <source>
        <dbReference type="Proteomes" id="UP000294933"/>
    </source>
</evidence>
<keyword evidence="6" id="KW-1133">Transmembrane helix</keyword>
<dbReference type="EMBL" id="ML170157">
    <property type="protein sequence ID" value="TDL28842.1"/>
    <property type="molecule type" value="Genomic_DNA"/>
</dbReference>
<dbReference type="STRING" id="50990.A0A4Y7QP43"/>
<keyword evidence="6" id="KW-0812">Transmembrane</keyword>
<keyword evidence="8" id="KW-1185">Reference proteome</keyword>
<dbReference type="NCBIfam" id="NF003314">
    <property type="entry name" value="PRK04322.1"/>
    <property type="match status" value="1"/>
</dbReference>
<gene>
    <name evidence="7" type="ORF">BD410DRAFT_893770</name>
</gene>
<dbReference type="PANTHER" id="PTHR12649">
    <property type="entry name" value="PEPTIDYL-TRNA HYDROLASE 2"/>
    <property type="match status" value="1"/>
</dbReference>
<proteinExistence type="inferred from homology"/>
<dbReference type="GO" id="GO:0004045">
    <property type="term" value="F:peptidyl-tRNA hydrolase activity"/>
    <property type="evidence" value="ECO:0007669"/>
    <property type="project" value="UniProtKB-EC"/>
</dbReference>
<feature type="region of interest" description="Disordered" evidence="5">
    <location>
        <begin position="35"/>
        <end position="67"/>
    </location>
</feature>
<keyword evidence="6" id="KW-0472">Membrane</keyword>
<evidence type="ECO:0000256" key="3">
    <source>
        <dbReference type="ARBA" id="ARBA00038050"/>
    </source>
</evidence>
<comment type="similarity">
    <text evidence="3">Belongs to the PTH2 family.</text>
</comment>
<dbReference type="EC" id="3.1.1.29" evidence="1"/>
<dbReference type="AlphaFoldDB" id="A0A4Y7QP43"/>
<dbReference type="VEuPathDB" id="FungiDB:BD410DRAFT_893770"/>
<dbReference type="InterPro" id="IPR023476">
    <property type="entry name" value="Pep_tRNA_hydro_II_dom_sf"/>
</dbReference>
<evidence type="ECO:0000313" key="7">
    <source>
        <dbReference type="EMBL" id="TDL28842.1"/>
    </source>
</evidence>
<sequence>MSTSSQVATYIALIAASTTIGYWVGVGSTLRVTRSSDPLEHDKQTESEGSGGEDQSESSEDQPREQLSSVNAGMLEECKLALIVRSDLKMSTGKIAAQYVHASLACFKSLQASNPKLLRRWERGGQSKVTLRCDSEDELMMLQTTAQSFNLCARSIQDAGRTQIAAGSRTVLGIGPGPARLINQVTGKLRLL</sequence>
<reference evidence="7 8" key="1">
    <citation type="submission" date="2018-06" db="EMBL/GenBank/DDBJ databases">
        <title>A transcriptomic atlas of mushroom development highlights an independent origin of complex multicellularity.</title>
        <authorList>
            <consortium name="DOE Joint Genome Institute"/>
            <person name="Krizsan K."/>
            <person name="Almasi E."/>
            <person name="Merenyi Z."/>
            <person name="Sahu N."/>
            <person name="Viragh M."/>
            <person name="Koszo T."/>
            <person name="Mondo S."/>
            <person name="Kiss B."/>
            <person name="Balint B."/>
            <person name="Kues U."/>
            <person name="Barry K."/>
            <person name="Hegedus J.C."/>
            <person name="Henrissat B."/>
            <person name="Johnson J."/>
            <person name="Lipzen A."/>
            <person name="Ohm R."/>
            <person name="Nagy I."/>
            <person name="Pangilinan J."/>
            <person name="Yan J."/>
            <person name="Xiong Y."/>
            <person name="Grigoriev I.V."/>
            <person name="Hibbett D.S."/>
            <person name="Nagy L.G."/>
        </authorList>
    </citation>
    <scope>NUCLEOTIDE SEQUENCE [LARGE SCALE GENOMIC DNA]</scope>
    <source>
        <strain evidence="7 8">SZMC22713</strain>
    </source>
</reference>
<evidence type="ECO:0000256" key="1">
    <source>
        <dbReference type="ARBA" id="ARBA00013260"/>
    </source>
</evidence>
<comment type="catalytic activity">
    <reaction evidence="4">
        <text>an N-acyl-L-alpha-aminoacyl-tRNA + H2O = an N-acyl-L-amino acid + a tRNA + H(+)</text>
        <dbReference type="Rhea" id="RHEA:54448"/>
        <dbReference type="Rhea" id="RHEA-COMP:10123"/>
        <dbReference type="Rhea" id="RHEA-COMP:13883"/>
        <dbReference type="ChEBI" id="CHEBI:15377"/>
        <dbReference type="ChEBI" id="CHEBI:15378"/>
        <dbReference type="ChEBI" id="CHEBI:59874"/>
        <dbReference type="ChEBI" id="CHEBI:78442"/>
        <dbReference type="ChEBI" id="CHEBI:138191"/>
        <dbReference type="EC" id="3.1.1.29"/>
    </reaction>
</comment>
<keyword evidence="2" id="KW-0378">Hydrolase</keyword>
<dbReference type="CDD" id="cd02430">
    <property type="entry name" value="PTH2"/>
    <property type="match status" value="1"/>
</dbReference>
<feature type="compositionally biased region" description="Basic and acidic residues" evidence="5">
    <location>
        <begin position="37"/>
        <end position="46"/>
    </location>
</feature>
<name>A0A4Y7QP43_9AGAM</name>
<evidence type="ECO:0000256" key="6">
    <source>
        <dbReference type="SAM" id="Phobius"/>
    </source>
</evidence>
<dbReference type="GO" id="GO:0005829">
    <property type="term" value="C:cytosol"/>
    <property type="evidence" value="ECO:0007669"/>
    <property type="project" value="TreeGrafter"/>
</dbReference>
<dbReference type="Proteomes" id="UP000294933">
    <property type="component" value="Unassembled WGS sequence"/>
</dbReference>
<evidence type="ECO:0000256" key="4">
    <source>
        <dbReference type="ARBA" id="ARBA00048707"/>
    </source>
</evidence>